<dbReference type="EMBL" id="CAJMWT010007834">
    <property type="protein sequence ID" value="CAE6528687.1"/>
    <property type="molecule type" value="Genomic_DNA"/>
</dbReference>
<dbReference type="Proteomes" id="UP000663843">
    <property type="component" value="Unassembled WGS sequence"/>
</dbReference>
<sequence>MMSNNLSASTSLVDKSEPASKASTTKSKSSLKRHSEFFFDNTLVAIQVEDTLFNVHKYQLLKSETFSDMFRVPKSKDDEPEEGSSPEYPIVMEGVKADDFVALLKVLYARNPIAFPSHFSTHQPEPNASLIIPAFRLANMWNFSDLRAFLLPLAEKHLTDIDKILFAREFDIKNWLAPAHIRLCQREEKLTTEEARKLGVDSLLLITRLGGQGSSKSKLTSGHRYCTTCIGLTYYGGSGYTCNGCQGSSGCWGDFYYNGAGTVMTGSQPNPSLEAEVNKWVEDGCIFKE</sequence>
<reference evidence="3" key="1">
    <citation type="submission" date="2021-01" db="EMBL/GenBank/DDBJ databases">
        <authorList>
            <person name="Kaushik A."/>
        </authorList>
    </citation>
    <scope>NUCLEOTIDE SEQUENCE</scope>
    <source>
        <strain evidence="3">AG2-2IIIB</strain>
    </source>
</reference>
<dbReference type="PROSITE" id="PS50097">
    <property type="entry name" value="BTB"/>
    <property type="match status" value="1"/>
</dbReference>
<comment type="caution">
    <text evidence="3">The sequence shown here is derived from an EMBL/GenBank/DDBJ whole genome shotgun (WGS) entry which is preliminary data.</text>
</comment>
<name>A0A8H3HR74_9AGAM</name>
<protein>
    <recommendedName>
        <fullName evidence="2">BTB domain-containing protein</fullName>
    </recommendedName>
</protein>
<proteinExistence type="predicted"/>
<gene>
    <name evidence="3" type="ORF">RDB_LOCUS175898</name>
</gene>
<feature type="domain" description="BTB" evidence="2">
    <location>
        <begin position="42"/>
        <end position="108"/>
    </location>
</feature>
<dbReference type="Pfam" id="PF00651">
    <property type="entry name" value="BTB"/>
    <property type="match status" value="1"/>
</dbReference>
<evidence type="ECO:0000313" key="4">
    <source>
        <dbReference type="Proteomes" id="UP000663843"/>
    </source>
</evidence>
<evidence type="ECO:0000259" key="2">
    <source>
        <dbReference type="PROSITE" id="PS50097"/>
    </source>
</evidence>
<evidence type="ECO:0000256" key="1">
    <source>
        <dbReference type="SAM" id="MobiDB-lite"/>
    </source>
</evidence>
<dbReference type="AlphaFoldDB" id="A0A8H3HR74"/>
<feature type="compositionally biased region" description="Polar residues" evidence="1">
    <location>
        <begin position="1"/>
        <end position="13"/>
    </location>
</feature>
<dbReference type="SUPFAM" id="SSF54695">
    <property type="entry name" value="POZ domain"/>
    <property type="match status" value="1"/>
</dbReference>
<dbReference type="Gene3D" id="3.30.710.10">
    <property type="entry name" value="Potassium Channel Kv1.1, Chain A"/>
    <property type="match status" value="1"/>
</dbReference>
<accession>A0A8H3HR74</accession>
<feature type="region of interest" description="Disordered" evidence="1">
    <location>
        <begin position="1"/>
        <end position="27"/>
    </location>
</feature>
<dbReference type="InterPro" id="IPR011333">
    <property type="entry name" value="SKP1/BTB/POZ_sf"/>
</dbReference>
<evidence type="ECO:0000313" key="3">
    <source>
        <dbReference type="EMBL" id="CAE6528687.1"/>
    </source>
</evidence>
<organism evidence="3 4">
    <name type="scientific">Rhizoctonia solani</name>
    <dbReference type="NCBI Taxonomy" id="456999"/>
    <lineage>
        <taxon>Eukaryota</taxon>
        <taxon>Fungi</taxon>
        <taxon>Dikarya</taxon>
        <taxon>Basidiomycota</taxon>
        <taxon>Agaricomycotina</taxon>
        <taxon>Agaricomycetes</taxon>
        <taxon>Cantharellales</taxon>
        <taxon>Ceratobasidiaceae</taxon>
        <taxon>Rhizoctonia</taxon>
    </lineage>
</organism>
<dbReference type="InterPro" id="IPR000210">
    <property type="entry name" value="BTB/POZ_dom"/>
</dbReference>